<sequence length="211" mass="23462">MTRRIPIIPTLLVGIAAAIMVALGFWQWGRAEERDAMKRQMIAREHLPPLAYPYAHPADASLLYRKVKAQCARVVGWTTRVGRSVDDRTGWRHIATCAEPTGSATFKVDMGMTFAPDDAVDWSGGAVTGHTLRQPDTRGVWEKLAFRPASQKLMIVAEIPAPGLTASRQPDPGDEPNSSWSYMVQWFGFALTAVVIYVLALRKRWRSASLQ</sequence>
<organism evidence="2 3">
    <name type="scientific">Qipengyuania algicida</name>
    <dbReference type="NCBI Taxonomy" id="1836209"/>
    <lineage>
        <taxon>Bacteria</taxon>
        <taxon>Pseudomonadati</taxon>
        <taxon>Pseudomonadota</taxon>
        <taxon>Alphaproteobacteria</taxon>
        <taxon>Sphingomonadales</taxon>
        <taxon>Erythrobacteraceae</taxon>
        <taxon>Qipengyuania</taxon>
    </lineage>
</organism>
<evidence type="ECO:0000313" key="2">
    <source>
        <dbReference type="EMBL" id="MXP27218.1"/>
    </source>
</evidence>
<name>A0A845AJF1_9SPHN</name>
<dbReference type="InterPro" id="IPR002994">
    <property type="entry name" value="Surf1/Shy1"/>
</dbReference>
<dbReference type="EMBL" id="WTYA01000001">
    <property type="protein sequence ID" value="MXP27218.1"/>
    <property type="molecule type" value="Genomic_DNA"/>
</dbReference>
<keyword evidence="1" id="KW-1133">Transmembrane helix</keyword>
<comment type="subcellular location">
    <subcellularLocation>
        <location evidence="1">Cell membrane</location>
        <topology evidence="1">Multi-pass membrane protein</topology>
    </subcellularLocation>
</comment>
<comment type="caution">
    <text evidence="2">The sequence shown here is derived from an EMBL/GenBank/DDBJ whole genome shotgun (WGS) entry which is preliminary data.</text>
</comment>
<feature type="transmembrane region" description="Helical" evidence="1">
    <location>
        <begin position="7"/>
        <end position="28"/>
    </location>
</feature>
<dbReference type="Pfam" id="PF02104">
    <property type="entry name" value="SURF1"/>
    <property type="match status" value="1"/>
</dbReference>
<dbReference type="Proteomes" id="UP000439780">
    <property type="component" value="Unassembled WGS sequence"/>
</dbReference>
<keyword evidence="1" id="KW-0472">Membrane</keyword>
<reference evidence="2 3" key="1">
    <citation type="submission" date="2019-12" db="EMBL/GenBank/DDBJ databases">
        <title>Genomic-based taxomic classification of the family Erythrobacteraceae.</title>
        <authorList>
            <person name="Xu L."/>
        </authorList>
    </citation>
    <scope>NUCLEOTIDE SEQUENCE [LARGE SCALE GENOMIC DNA]</scope>
    <source>
        <strain evidence="2 3">KEMB 9005-328</strain>
    </source>
</reference>
<keyword evidence="1" id="KW-0812">Transmembrane</keyword>
<proteinExistence type="inferred from homology"/>
<keyword evidence="3" id="KW-1185">Reference proteome</keyword>
<accession>A0A845AJF1</accession>
<dbReference type="GO" id="GO:0005886">
    <property type="term" value="C:plasma membrane"/>
    <property type="evidence" value="ECO:0007669"/>
    <property type="project" value="UniProtKB-SubCell"/>
</dbReference>
<dbReference type="OrthoDB" id="6079986at2"/>
<keyword evidence="1" id="KW-1003">Cell membrane</keyword>
<evidence type="ECO:0000313" key="3">
    <source>
        <dbReference type="Proteomes" id="UP000439780"/>
    </source>
</evidence>
<dbReference type="RefSeq" id="WP_160751537.1">
    <property type="nucleotide sequence ID" value="NZ_WTYA01000001.1"/>
</dbReference>
<protein>
    <recommendedName>
        <fullName evidence="1">SURF1-like protein</fullName>
    </recommendedName>
</protein>
<comment type="similarity">
    <text evidence="1">Belongs to the SURF1 family.</text>
</comment>
<evidence type="ECO:0000256" key="1">
    <source>
        <dbReference type="RuleBase" id="RU363076"/>
    </source>
</evidence>
<dbReference type="AlphaFoldDB" id="A0A845AJF1"/>
<gene>
    <name evidence="2" type="ORF">GRI58_00080</name>
</gene>
<feature type="transmembrane region" description="Helical" evidence="1">
    <location>
        <begin position="180"/>
        <end position="201"/>
    </location>
</feature>